<organism evidence="3 4">
    <name type="scientific">Kalanchoe fedtschenkoi</name>
    <name type="common">Lavender scallops</name>
    <name type="synonym">South American air plant</name>
    <dbReference type="NCBI Taxonomy" id="63787"/>
    <lineage>
        <taxon>Eukaryota</taxon>
        <taxon>Viridiplantae</taxon>
        <taxon>Streptophyta</taxon>
        <taxon>Embryophyta</taxon>
        <taxon>Tracheophyta</taxon>
        <taxon>Spermatophyta</taxon>
        <taxon>Magnoliopsida</taxon>
        <taxon>eudicotyledons</taxon>
        <taxon>Gunneridae</taxon>
        <taxon>Pentapetalae</taxon>
        <taxon>Saxifragales</taxon>
        <taxon>Crassulaceae</taxon>
        <taxon>Kalanchoe</taxon>
    </lineage>
</organism>
<dbReference type="EnsemblPlants" id="Kaladp0024s0340.1.v1.1">
    <property type="protein sequence ID" value="Kaladp0024s0340.1.v1.1.CDS.1"/>
    <property type="gene ID" value="Kaladp0024s0340.v1.1"/>
</dbReference>
<dbReference type="NCBIfam" id="TIGR00756">
    <property type="entry name" value="PPR"/>
    <property type="match status" value="3"/>
</dbReference>
<dbReference type="AlphaFoldDB" id="A0A7N0T6R1"/>
<feature type="repeat" description="PPR" evidence="2">
    <location>
        <begin position="323"/>
        <end position="357"/>
    </location>
</feature>
<dbReference type="Pfam" id="PF01535">
    <property type="entry name" value="PPR"/>
    <property type="match status" value="2"/>
</dbReference>
<protein>
    <recommendedName>
        <fullName evidence="5">Pentatricopeptide repeat-containing protein</fullName>
    </recommendedName>
</protein>
<proteinExistence type="predicted"/>
<feature type="repeat" description="PPR" evidence="2">
    <location>
        <begin position="217"/>
        <end position="251"/>
    </location>
</feature>
<dbReference type="Proteomes" id="UP000594263">
    <property type="component" value="Unplaced"/>
</dbReference>
<dbReference type="Pfam" id="PF13812">
    <property type="entry name" value="PPR_3"/>
    <property type="match status" value="1"/>
</dbReference>
<feature type="repeat" description="PPR" evidence="2">
    <location>
        <begin position="80"/>
        <end position="115"/>
    </location>
</feature>
<dbReference type="Gene3D" id="1.25.40.10">
    <property type="entry name" value="Tetratricopeptide repeat domain"/>
    <property type="match status" value="3"/>
</dbReference>
<dbReference type="GO" id="GO:0003723">
    <property type="term" value="F:RNA binding"/>
    <property type="evidence" value="ECO:0007669"/>
    <property type="project" value="InterPro"/>
</dbReference>
<evidence type="ECO:0000313" key="4">
    <source>
        <dbReference type="Proteomes" id="UP000594263"/>
    </source>
</evidence>
<evidence type="ECO:0000256" key="2">
    <source>
        <dbReference type="PROSITE-ProRule" id="PRU00708"/>
    </source>
</evidence>
<dbReference type="PROSITE" id="PS51375">
    <property type="entry name" value="PPR"/>
    <property type="match status" value="4"/>
</dbReference>
<dbReference type="FunFam" id="1.25.40.10:FF:001093">
    <property type="entry name" value="Pentatricopeptide repeat-containing protein At2g34400"/>
    <property type="match status" value="1"/>
</dbReference>
<evidence type="ECO:0008006" key="5">
    <source>
        <dbReference type="Google" id="ProtNLM"/>
    </source>
</evidence>
<dbReference type="InterPro" id="IPR046848">
    <property type="entry name" value="E_motif"/>
</dbReference>
<evidence type="ECO:0000256" key="1">
    <source>
        <dbReference type="ARBA" id="ARBA00022737"/>
    </source>
</evidence>
<accession>A0A7N0T6R1</accession>
<feature type="repeat" description="PPR" evidence="2">
    <location>
        <begin position="185"/>
        <end position="215"/>
    </location>
</feature>
<dbReference type="InterPro" id="IPR011990">
    <property type="entry name" value="TPR-like_helical_dom_sf"/>
</dbReference>
<keyword evidence="4" id="KW-1185">Reference proteome</keyword>
<dbReference type="GO" id="GO:0009451">
    <property type="term" value="P:RNA modification"/>
    <property type="evidence" value="ECO:0007669"/>
    <property type="project" value="InterPro"/>
</dbReference>
<dbReference type="Pfam" id="PF20431">
    <property type="entry name" value="E_motif"/>
    <property type="match status" value="1"/>
</dbReference>
<evidence type="ECO:0000313" key="3">
    <source>
        <dbReference type="EnsemblPlants" id="Kaladp0024s0340.1.v1.1.CDS.1"/>
    </source>
</evidence>
<dbReference type="Pfam" id="PF13041">
    <property type="entry name" value="PPR_2"/>
    <property type="match status" value="2"/>
</dbReference>
<dbReference type="InterPro" id="IPR002885">
    <property type="entry name" value="PPR_rpt"/>
</dbReference>
<dbReference type="OMA" id="PDCITFP"/>
<dbReference type="PANTHER" id="PTHR47926:SF401">
    <property type="entry name" value="PENTATRICOPEPTIDE REPEAT-CONTAINING PROTEIN"/>
    <property type="match status" value="1"/>
</dbReference>
<dbReference type="InterPro" id="IPR046960">
    <property type="entry name" value="PPR_At4g14850-like_plant"/>
</dbReference>
<dbReference type="Gramene" id="Kaladp0024s0340.1.v1.1">
    <property type="protein sequence ID" value="Kaladp0024s0340.1.v1.1.CDS.1"/>
    <property type="gene ID" value="Kaladp0024s0340.v1.1"/>
</dbReference>
<reference evidence="3" key="1">
    <citation type="submission" date="2021-01" db="UniProtKB">
        <authorList>
            <consortium name="EnsemblPlants"/>
        </authorList>
    </citation>
    <scope>IDENTIFICATION</scope>
</reference>
<sequence length="548" mass="61207">MSMKRSGWDDASSFQLLSLIKECQSLRDAKHVHTHLISSPSLSNSNRHLLLTRLLFRCALSEWACPAYAGRLFRSIPTPDLYAYNVMIRASASRRGDDDDAFKLYKRMTFHGITPDFISFPFVFKKCAGGTGTAPAHLGRSLHAQAITFGVTPHIYTSNSLITFYASHGFSVDALRVFDEMPHRDVVSWNSIIIGCLRCGGLDRALALFRQMTYPKNIITWNSIIIGFVQGGKAKEALDLFHEMQSGDNDSDVVRPDNITFANVITACATVGAIDHGRWVHTYLKKSDVLCDCVIQTALVDMYGKCGCLDTAVEVFRNMCKKDIFAWTAMISVFALHGRSEEAFDLFDEMISLGVKPNQVTFVALLSACAHSGLIDKGRLYFHAMSPVYSLEPQAQHYACMVDMLSRSGKFEEVQVLIKGMPMPPDAFVLGAILGGCQMHRNVKLGAKVAQLLIDLEPLNHVFYVNLIDIYAKASRHEDVKRIRNLMNERGIRKEIAGCSMVEIDGIVYEFSISGSPDVKLKELIQVLDVLYSEFRNTRINTQEAAEK</sequence>
<name>A0A7N0T6R1_KALFE</name>
<dbReference type="PANTHER" id="PTHR47926">
    <property type="entry name" value="PENTATRICOPEPTIDE REPEAT-CONTAINING PROTEIN"/>
    <property type="match status" value="1"/>
</dbReference>
<keyword evidence="1" id="KW-0677">Repeat</keyword>